<dbReference type="Proteomes" id="UP000494106">
    <property type="component" value="Unassembled WGS sequence"/>
</dbReference>
<reference evidence="2 3" key="1">
    <citation type="submission" date="2020-04" db="EMBL/GenBank/DDBJ databases">
        <authorList>
            <person name="Wallbank WR R."/>
            <person name="Pardo Diaz C."/>
            <person name="Kozak K."/>
            <person name="Martin S."/>
            <person name="Jiggins C."/>
            <person name="Moest M."/>
            <person name="Warren A I."/>
            <person name="Byers J.R.P. K."/>
            <person name="Montejo-Kovacevich G."/>
            <person name="Yen C E."/>
        </authorList>
    </citation>
    <scope>NUCLEOTIDE SEQUENCE [LARGE SCALE GENOMIC DNA]</scope>
</reference>
<gene>
    <name evidence="2" type="ORF">APLA_LOCUS11501</name>
</gene>
<keyword evidence="3" id="KW-1185">Reference proteome</keyword>
<comment type="caution">
    <text evidence="2">The sequence shown here is derived from an EMBL/GenBank/DDBJ whole genome shotgun (WGS) entry which is preliminary data.</text>
</comment>
<evidence type="ECO:0000313" key="3">
    <source>
        <dbReference type="Proteomes" id="UP000494106"/>
    </source>
</evidence>
<name>A0A8S1ASX7_ARCPL</name>
<organism evidence="2 3">
    <name type="scientific">Arctia plantaginis</name>
    <name type="common">Wood tiger moth</name>
    <name type="synonym">Phalaena plantaginis</name>
    <dbReference type="NCBI Taxonomy" id="874455"/>
    <lineage>
        <taxon>Eukaryota</taxon>
        <taxon>Metazoa</taxon>
        <taxon>Ecdysozoa</taxon>
        <taxon>Arthropoda</taxon>
        <taxon>Hexapoda</taxon>
        <taxon>Insecta</taxon>
        <taxon>Pterygota</taxon>
        <taxon>Neoptera</taxon>
        <taxon>Endopterygota</taxon>
        <taxon>Lepidoptera</taxon>
        <taxon>Glossata</taxon>
        <taxon>Ditrysia</taxon>
        <taxon>Noctuoidea</taxon>
        <taxon>Erebidae</taxon>
        <taxon>Arctiinae</taxon>
        <taxon>Arctia</taxon>
    </lineage>
</organism>
<dbReference type="AlphaFoldDB" id="A0A8S1ASX7"/>
<feature type="region of interest" description="Disordered" evidence="1">
    <location>
        <begin position="19"/>
        <end position="45"/>
    </location>
</feature>
<proteinExistence type="predicted"/>
<dbReference type="EMBL" id="CADEBC010000532">
    <property type="protein sequence ID" value="CAB3248106.1"/>
    <property type="molecule type" value="Genomic_DNA"/>
</dbReference>
<evidence type="ECO:0000313" key="2">
    <source>
        <dbReference type="EMBL" id="CAB3248106.1"/>
    </source>
</evidence>
<sequence length="76" mass="8184">MLQFYLRATVVSLSSSVYGQSSVGRPNLPVTGAPPNSARPAPRTQPCANVLSDTFAKCQLDSSIEANYLAGRRFHD</sequence>
<accession>A0A8S1ASX7</accession>
<protein>
    <submittedName>
        <fullName evidence="2">Uncharacterized protein</fullName>
    </submittedName>
</protein>
<evidence type="ECO:0000256" key="1">
    <source>
        <dbReference type="SAM" id="MobiDB-lite"/>
    </source>
</evidence>